<dbReference type="Proteomes" id="UP000075880">
    <property type="component" value="Unassembled WGS sequence"/>
</dbReference>
<feature type="domain" description="C2H2-type" evidence="1">
    <location>
        <begin position="299"/>
        <end position="320"/>
    </location>
</feature>
<dbReference type="AlphaFoldDB" id="A0AAG5D9N6"/>
<name>A0AAG5D9N6_ANOAO</name>
<dbReference type="PROSITE" id="PS00028">
    <property type="entry name" value="ZINC_FINGER_C2H2_1"/>
    <property type="match status" value="2"/>
</dbReference>
<reference evidence="2" key="1">
    <citation type="submission" date="2024-04" db="UniProtKB">
        <authorList>
            <consortium name="EnsemblMetazoa"/>
        </authorList>
    </citation>
    <scope>IDENTIFICATION</scope>
    <source>
        <strain evidence="2">EBRO</strain>
    </source>
</reference>
<organism evidence="2 3">
    <name type="scientific">Anopheles atroparvus</name>
    <name type="common">European mosquito</name>
    <dbReference type="NCBI Taxonomy" id="41427"/>
    <lineage>
        <taxon>Eukaryota</taxon>
        <taxon>Metazoa</taxon>
        <taxon>Ecdysozoa</taxon>
        <taxon>Arthropoda</taxon>
        <taxon>Hexapoda</taxon>
        <taxon>Insecta</taxon>
        <taxon>Pterygota</taxon>
        <taxon>Neoptera</taxon>
        <taxon>Endopterygota</taxon>
        <taxon>Diptera</taxon>
        <taxon>Nematocera</taxon>
        <taxon>Culicoidea</taxon>
        <taxon>Culicidae</taxon>
        <taxon>Anophelinae</taxon>
        <taxon>Anopheles</taxon>
    </lineage>
</organism>
<dbReference type="SMART" id="SM00355">
    <property type="entry name" value="ZnF_C2H2"/>
    <property type="match status" value="2"/>
</dbReference>
<dbReference type="EnsemblMetazoa" id="ENSAATROPT008452">
    <property type="protein sequence ID" value="ENSAATROPP007610"/>
    <property type="gene ID" value="ENSAATROPG006892"/>
</dbReference>
<feature type="domain" description="C2H2-type" evidence="1">
    <location>
        <begin position="362"/>
        <end position="383"/>
    </location>
</feature>
<evidence type="ECO:0000259" key="1">
    <source>
        <dbReference type="PROSITE" id="PS00028"/>
    </source>
</evidence>
<sequence length="394" mass="42565">MQTNRSALPTSAYLAAAMSWLLNSQSTPLLGPADRQPTLMVNSSTTANVGQPAFQANPPPLASLFPGGPMQMAPVGSAFAANSNQPQPRLSYCTPPPLAHISAAEPPTQIPATVTALADTTTTHINEKGVVEQVVVKDGEVFYISFVDEPLPAETQSVPYESDTLPSIATELSQLLDSSKFPESAIPANELMVSSSRDWINYDELPLLSQHQQLVSTSTDRVSQHTGASGGELACENCCASKPSTPDYSKGISCSCKSLNSSAMRRDHSSMHDENDNSLSSYKAAKNAPERMPDFSNYCVECEVFFPSVDALQAHMELEHRLIDEVSTQHDTFGPCNESAGCWPTPLQTHTNNQQGTGPFFCDTCALSFLTVESFYRHNRLGHVRSTDRSSSGR</sequence>
<protein>
    <recommendedName>
        <fullName evidence="1">C2H2-type domain-containing protein</fullName>
    </recommendedName>
</protein>
<evidence type="ECO:0000313" key="3">
    <source>
        <dbReference type="Proteomes" id="UP000075880"/>
    </source>
</evidence>
<proteinExistence type="predicted"/>
<keyword evidence="3" id="KW-1185">Reference proteome</keyword>
<dbReference type="InterPro" id="IPR013087">
    <property type="entry name" value="Znf_C2H2_type"/>
</dbReference>
<accession>A0AAG5D9N6</accession>
<evidence type="ECO:0000313" key="2">
    <source>
        <dbReference type="EnsemblMetazoa" id="ENSAATROPP007610"/>
    </source>
</evidence>